<organism evidence="1 2">
    <name type="scientific">Eumeta variegata</name>
    <name type="common">Bagworm moth</name>
    <name type="synonym">Eumeta japonica</name>
    <dbReference type="NCBI Taxonomy" id="151549"/>
    <lineage>
        <taxon>Eukaryota</taxon>
        <taxon>Metazoa</taxon>
        <taxon>Ecdysozoa</taxon>
        <taxon>Arthropoda</taxon>
        <taxon>Hexapoda</taxon>
        <taxon>Insecta</taxon>
        <taxon>Pterygota</taxon>
        <taxon>Neoptera</taxon>
        <taxon>Endopterygota</taxon>
        <taxon>Lepidoptera</taxon>
        <taxon>Glossata</taxon>
        <taxon>Ditrysia</taxon>
        <taxon>Tineoidea</taxon>
        <taxon>Psychidae</taxon>
        <taxon>Oiketicinae</taxon>
        <taxon>Eumeta</taxon>
    </lineage>
</organism>
<name>A0A4C1XKF4_EUMVA</name>
<reference evidence="1 2" key="1">
    <citation type="journal article" date="2019" name="Commun. Biol.">
        <title>The bagworm genome reveals a unique fibroin gene that provides high tensile strength.</title>
        <authorList>
            <person name="Kono N."/>
            <person name="Nakamura H."/>
            <person name="Ohtoshi R."/>
            <person name="Tomita M."/>
            <person name="Numata K."/>
            <person name="Arakawa K."/>
        </authorList>
    </citation>
    <scope>NUCLEOTIDE SEQUENCE [LARGE SCALE GENOMIC DNA]</scope>
</reference>
<keyword evidence="2" id="KW-1185">Reference proteome</keyword>
<evidence type="ECO:0000313" key="2">
    <source>
        <dbReference type="Proteomes" id="UP000299102"/>
    </source>
</evidence>
<dbReference type="EMBL" id="BGZK01000883">
    <property type="protein sequence ID" value="GBP63918.1"/>
    <property type="molecule type" value="Genomic_DNA"/>
</dbReference>
<dbReference type="AlphaFoldDB" id="A0A4C1XKF4"/>
<sequence>MTNNAGDVSTGRAFTSYLKTAVRALWIGHHVYAALCINGFSLRGEGIKTNVLSTHPRAWECPTLGPKPRSDLLVGRCP</sequence>
<evidence type="ECO:0000313" key="1">
    <source>
        <dbReference type="EMBL" id="GBP63918.1"/>
    </source>
</evidence>
<gene>
    <name evidence="1" type="ORF">EVAR_40169_1</name>
</gene>
<protein>
    <submittedName>
        <fullName evidence="1">Uncharacterized protein</fullName>
    </submittedName>
</protein>
<dbReference type="Proteomes" id="UP000299102">
    <property type="component" value="Unassembled WGS sequence"/>
</dbReference>
<comment type="caution">
    <text evidence="1">The sequence shown here is derived from an EMBL/GenBank/DDBJ whole genome shotgun (WGS) entry which is preliminary data.</text>
</comment>
<proteinExistence type="predicted"/>
<accession>A0A4C1XKF4</accession>